<dbReference type="Proteomes" id="UP001153069">
    <property type="component" value="Unassembled WGS sequence"/>
</dbReference>
<comment type="caution">
    <text evidence="3">The sequence shown here is derived from an EMBL/GenBank/DDBJ whole genome shotgun (WGS) entry which is preliminary data.</text>
</comment>
<feature type="transmembrane region" description="Helical" evidence="2">
    <location>
        <begin position="616"/>
        <end position="649"/>
    </location>
</feature>
<keyword evidence="2" id="KW-0812">Transmembrane</keyword>
<accession>A0A9N8DGD1</accession>
<keyword evidence="4" id="KW-1185">Reference proteome</keyword>
<organism evidence="3 4">
    <name type="scientific">Seminavis robusta</name>
    <dbReference type="NCBI Taxonomy" id="568900"/>
    <lineage>
        <taxon>Eukaryota</taxon>
        <taxon>Sar</taxon>
        <taxon>Stramenopiles</taxon>
        <taxon>Ochrophyta</taxon>
        <taxon>Bacillariophyta</taxon>
        <taxon>Bacillariophyceae</taxon>
        <taxon>Bacillariophycidae</taxon>
        <taxon>Naviculales</taxon>
        <taxon>Naviculaceae</taxon>
        <taxon>Seminavis</taxon>
    </lineage>
</organism>
<reference evidence="3" key="1">
    <citation type="submission" date="2020-06" db="EMBL/GenBank/DDBJ databases">
        <authorList>
            <consortium name="Plant Systems Biology data submission"/>
        </authorList>
    </citation>
    <scope>NUCLEOTIDE SEQUENCE</scope>
    <source>
        <strain evidence="3">D6</strain>
    </source>
</reference>
<dbReference type="AlphaFoldDB" id="A0A9N8DGD1"/>
<protein>
    <submittedName>
        <fullName evidence="3">Uncharacterized protein</fullName>
    </submittedName>
</protein>
<evidence type="ECO:0000313" key="4">
    <source>
        <dbReference type="Proteomes" id="UP001153069"/>
    </source>
</evidence>
<dbReference type="OrthoDB" id="197637at2759"/>
<proteinExistence type="predicted"/>
<evidence type="ECO:0000256" key="2">
    <source>
        <dbReference type="SAM" id="Phobius"/>
    </source>
</evidence>
<dbReference type="EMBL" id="CAICTM010000131">
    <property type="protein sequence ID" value="CAB9502252.1"/>
    <property type="molecule type" value="Genomic_DNA"/>
</dbReference>
<gene>
    <name evidence="3" type="ORF">SEMRO_132_G062390.1</name>
</gene>
<sequence length="688" mass="76874">MEHRHGSSASRRPLPTTSEQSTPESSPPHSPSQACKGDVIFAEIPPSPREFFDYGTTKQLIPDKAPDDATSSAIYISYAVAVLVGVPFLIYNSIPEETLLGNLIVIGSFWDAVLRMSSAAIALICLLTGVYFAPLILAHGKCPESSDDDSWTLRLSRWTGASPEKSAPWARRIRSFLLSPHGMSFVLTLALGIPQNTISSYVIIYPGWAWHPFAWFSYRPYHTTDLASAVEGLCLEQDVHDIRLPRKSWAPSLGFGTVSSDDRQHLPLCLTESQWDLLSAGAISSTNRQDVRSVLKGIRYAQGPKAGLAVAVLARDVMERIQNLRENMDALQPFFSNLSLVIFENDSSDGSREFFKQWAAEEDLGYQVDLMECAEAEDCKLGKKHRDHSSHDFAHSSAVGDMDVYRQRVADYITDPSNELYEDYSHMIVLDIDIAVSLSPFGILHSLGERPENAVASSGRQLFAGSWGFEAVPYDFSAFRPWATPENHRLLSLHESYCALMPAGDRWRNVCDAMDPLIQTEMRRLDRAPASNGDFYRVESAFNGAALYPLDLIRVSGATYDSGEDGQRCEHVGFNLYLKKPMYTNRKWDMHIDPRNPGGPSGWRALNSVHHISRNVFLVSVLVVTITISYFLFVHSIVLLGIFMVYPIFAPLSVQGKSIHRMISSHQRKRRRIFGGTEAQEETLFKAV</sequence>
<name>A0A9N8DGD1_9STRA</name>
<evidence type="ECO:0000313" key="3">
    <source>
        <dbReference type="EMBL" id="CAB9502252.1"/>
    </source>
</evidence>
<feature type="region of interest" description="Disordered" evidence="1">
    <location>
        <begin position="1"/>
        <end position="35"/>
    </location>
</feature>
<evidence type="ECO:0000256" key="1">
    <source>
        <dbReference type="SAM" id="MobiDB-lite"/>
    </source>
</evidence>
<feature type="compositionally biased region" description="Low complexity" evidence="1">
    <location>
        <begin position="13"/>
        <end position="24"/>
    </location>
</feature>
<feature type="transmembrane region" description="Helical" evidence="2">
    <location>
        <begin position="73"/>
        <end position="94"/>
    </location>
</feature>
<keyword evidence="2" id="KW-1133">Transmembrane helix</keyword>
<keyword evidence="2" id="KW-0472">Membrane</keyword>
<feature type="transmembrane region" description="Helical" evidence="2">
    <location>
        <begin position="114"/>
        <end position="137"/>
    </location>
</feature>